<dbReference type="OrthoDB" id="128382at2759"/>
<organism evidence="2 3">
    <name type="scientific">Ceratopteris richardii</name>
    <name type="common">Triangle waterfern</name>
    <dbReference type="NCBI Taxonomy" id="49495"/>
    <lineage>
        <taxon>Eukaryota</taxon>
        <taxon>Viridiplantae</taxon>
        <taxon>Streptophyta</taxon>
        <taxon>Embryophyta</taxon>
        <taxon>Tracheophyta</taxon>
        <taxon>Polypodiopsida</taxon>
        <taxon>Polypodiidae</taxon>
        <taxon>Polypodiales</taxon>
        <taxon>Pteridineae</taxon>
        <taxon>Pteridaceae</taxon>
        <taxon>Parkerioideae</taxon>
        <taxon>Ceratopteris</taxon>
    </lineage>
</organism>
<dbReference type="CDD" id="cd09272">
    <property type="entry name" value="RNase_HI_RT_Ty1"/>
    <property type="match status" value="1"/>
</dbReference>
<dbReference type="Proteomes" id="UP000825935">
    <property type="component" value="Chromosome 7"/>
</dbReference>
<dbReference type="EMBL" id="CM035412">
    <property type="protein sequence ID" value="KAH7432538.1"/>
    <property type="molecule type" value="Genomic_DNA"/>
</dbReference>
<dbReference type="SUPFAM" id="SSF56672">
    <property type="entry name" value="DNA/RNA polymerases"/>
    <property type="match status" value="1"/>
</dbReference>
<proteinExistence type="predicted"/>
<evidence type="ECO:0000313" key="2">
    <source>
        <dbReference type="EMBL" id="KAH7432538.1"/>
    </source>
</evidence>
<dbReference type="InterPro" id="IPR043502">
    <property type="entry name" value="DNA/RNA_pol_sf"/>
</dbReference>
<feature type="domain" description="Reverse transcriptase Ty1/copia-type" evidence="1">
    <location>
        <begin position="12"/>
        <end position="107"/>
    </location>
</feature>
<dbReference type="PANTHER" id="PTHR11439:SF483">
    <property type="entry name" value="PEPTIDE SYNTHASE GLIP-LIKE, PUTATIVE (AFU_ORTHOLOGUE AFUA_3G12920)-RELATED"/>
    <property type="match status" value="1"/>
</dbReference>
<dbReference type="PANTHER" id="PTHR11439">
    <property type="entry name" value="GAG-POL-RELATED RETROTRANSPOSON"/>
    <property type="match status" value="1"/>
</dbReference>
<evidence type="ECO:0000259" key="1">
    <source>
        <dbReference type="Pfam" id="PF07727"/>
    </source>
</evidence>
<protein>
    <recommendedName>
        <fullName evidence="1">Reverse transcriptase Ty1/copia-type domain-containing protein</fullName>
    </recommendedName>
</protein>
<dbReference type="InterPro" id="IPR013103">
    <property type="entry name" value="RVT_2"/>
</dbReference>
<dbReference type="Pfam" id="PF07727">
    <property type="entry name" value="RVT_2"/>
    <property type="match status" value="1"/>
</dbReference>
<name>A0A8T2UCY6_CERRI</name>
<reference evidence="2" key="1">
    <citation type="submission" date="2021-08" db="EMBL/GenBank/DDBJ databases">
        <title>WGS assembly of Ceratopteris richardii.</title>
        <authorList>
            <person name="Marchant D.B."/>
            <person name="Chen G."/>
            <person name="Jenkins J."/>
            <person name="Shu S."/>
            <person name="Leebens-Mack J."/>
            <person name="Grimwood J."/>
            <person name="Schmutz J."/>
            <person name="Soltis P."/>
            <person name="Soltis D."/>
            <person name="Chen Z.-H."/>
        </authorList>
    </citation>
    <scope>NUCLEOTIDE SEQUENCE</scope>
    <source>
        <strain evidence="2">Whitten #5841</strain>
        <tissue evidence="2">Leaf</tissue>
    </source>
</reference>
<evidence type="ECO:0000313" key="3">
    <source>
        <dbReference type="Proteomes" id="UP000825935"/>
    </source>
</evidence>
<dbReference type="OMA" id="YPYANIL"/>
<comment type="caution">
    <text evidence="2">The sequence shown here is derived from an EMBL/GenBank/DDBJ whole genome shotgun (WGS) entry which is preliminary data.</text>
</comment>
<gene>
    <name evidence="2" type="ORF">KP509_07G026900</name>
</gene>
<keyword evidence="3" id="KW-1185">Reference proteome</keyword>
<accession>A0A8T2UCY6</accession>
<dbReference type="AlphaFoldDB" id="A0A8T2UCY6"/>
<sequence length="353" mass="39897">MLQRGYLRLQSDPNIYRRHTASIFLLLAIYVDDILLLCNDNTALSQAKQELCQTFSMTDMGSLQYCLGIQVDQHPVDGYISMHQSSYVHALLTKFHMEASKGVATPLPLNLKMPPNQQDSSASPSSTPYPYANILGCLRYLIICTRPDLCYATNYLSRFLQHPGAVQIQHLKRVLRYLRHTSNYGLLYKADSNTPSNTLIGYSDADWGGDEQTKQSLSGFTYLLSNAAISWQSKKEEHVTLFSTEAEYVSMTLALKEGMWLKTLLEETQLVQIPKLTLHCDNMSAIMLASNLKDSEKTKNIALKLQFIRELVADDSVHLQHVGTDSQWADFLTKSLNKLKDYECCKHLGICPI</sequence>